<gene>
    <name evidence="1" type="ORF">DPMN_055617</name>
</gene>
<dbReference type="InterPro" id="IPR044846">
    <property type="entry name" value="GH10"/>
</dbReference>
<dbReference type="SUPFAM" id="SSF51445">
    <property type="entry name" value="(Trans)glycosidases"/>
    <property type="match status" value="1"/>
</dbReference>
<organism evidence="1 2">
    <name type="scientific">Dreissena polymorpha</name>
    <name type="common">Zebra mussel</name>
    <name type="synonym">Mytilus polymorpha</name>
    <dbReference type="NCBI Taxonomy" id="45954"/>
    <lineage>
        <taxon>Eukaryota</taxon>
        <taxon>Metazoa</taxon>
        <taxon>Spiralia</taxon>
        <taxon>Lophotrochozoa</taxon>
        <taxon>Mollusca</taxon>
        <taxon>Bivalvia</taxon>
        <taxon>Autobranchia</taxon>
        <taxon>Heteroconchia</taxon>
        <taxon>Euheterodonta</taxon>
        <taxon>Imparidentia</taxon>
        <taxon>Neoheterodontei</taxon>
        <taxon>Myida</taxon>
        <taxon>Dreissenoidea</taxon>
        <taxon>Dreissenidae</taxon>
        <taxon>Dreissena</taxon>
    </lineage>
</organism>
<evidence type="ECO:0000313" key="1">
    <source>
        <dbReference type="EMBL" id="KAH3729642.1"/>
    </source>
</evidence>
<evidence type="ECO:0000313" key="2">
    <source>
        <dbReference type="Proteomes" id="UP000828390"/>
    </source>
</evidence>
<reference evidence="1" key="1">
    <citation type="journal article" date="2019" name="bioRxiv">
        <title>The Genome of the Zebra Mussel, Dreissena polymorpha: A Resource for Invasive Species Research.</title>
        <authorList>
            <person name="McCartney M.A."/>
            <person name="Auch B."/>
            <person name="Kono T."/>
            <person name="Mallez S."/>
            <person name="Zhang Y."/>
            <person name="Obille A."/>
            <person name="Becker A."/>
            <person name="Abrahante J.E."/>
            <person name="Garbe J."/>
            <person name="Badalamenti J.P."/>
            <person name="Herman A."/>
            <person name="Mangelson H."/>
            <person name="Liachko I."/>
            <person name="Sullivan S."/>
            <person name="Sone E.D."/>
            <person name="Koren S."/>
            <person name="Silverstein K.A.T."/>
            <person name="Beckman K.B."/>
            <person name="Gohl D.M."/>
        </authorList>
    </citation>
    <scope>NUCLEOTIDE SEQUENCE</scope>
    <source>
        <strain evidence="1">Duluth1</strain>
        <tissue evidence="1">Whole animal</tissue>
    </source>
</reference>
<dbReference type="InterPro" id="IPR017853">
    <property type="entry name" value="GH"/>
</dbReference>
<dbReference type="GO" id="GO:0004553">
    <property type="term" value="F:hydrolase activity, hydrolyzing O-glycosyl compounds"/>
    <property type="evidence" value="ECO:0007669"/>
    <property type="project" value="InterPro"/>
</dbReference>
<dbReference type="Gene3D" id="3.20.20.80">
    <property type="entry name" value="Glycosidases"/>
    <property type="match status" value="1"/>
</dbReference>
<reference evidence="1" key="2">
    <citation type="submission" date="2020-11" db="EMBL/GenBank/DDBJ databases">
        <authorList>
            <person name="McCartney M.A."/>
            <person name="Auch B."/>
            <person name="Kono T."/>
            <person name="Mallez S."/>
            <person name="Becker A."/>
            <person name="Gohl D.M."/>
            <person name="Silverstein K.A.T."/>
            <person name="Koren S."/>
            <person name="Bechman K.B."/>
            <person name="Herman A."/>
            <person name="Abrahante J.E."/>
            <person name="Garbe J."/>
        </authorList>
    </citation>
    <scope>NUCLEOTIDE SEQUENCE</scope>
    <source>
        <strain evidence="1">Duluth1</strain>
        <tissue evidence="1">Whole animal</tissue>
    </source>
</reference>
<protein>
    <submittedName>
        <fullName evidence="1">Uncharacterized protein</fullName>
    </submittedName>
</protein>
<accession>A0A9D4HQT2</accession>
<comment type="caution">
    <text evidence="1">The sequence shown here is derived from an EMBL/GenBank/DDBJ whole genome shotgun (WGS) entry which is preliminary data.</text>
</comment>
<dbReference type="Proteomes" id="UP000828390">
    <property type="component" value="Unassembled WGS sequence"/>
</dbReference>
<proteinExistence type="predicted"/>
<dbReference type="PANTHER" id="PTHR31490:SF1">
    <property type="entry name" value="ENDO-1,4-BETA-XYLANASE 1"/>
    <property type="match status" value="1"/>
</dbReference>
<dbReference type="EMBL" id="JAIWYP010000012">
    <property type="protein sequence ID" value="KAH3729642.1"/>
    <property type="molecule type" value="Genomic_DNA"/>
</dbReference>
<dbReference type="GO" id="GO:0005975">
    <property type="term" value="P:carbohydrate metabolic process"/>
    <property type="evidence" value="ECO:0007669"/>
    <property type="project" value="InterPro"/>
</dbReference>
<name>A0A9D4HQT2_DREPO</name>
<dbReference type="PANTHER" id="PTHR31490">
    <property type="entry name" value="GLYCOSYL HYDROLASE"/>
    <property type="match status" value="1"/>
</dbReference>
<keyword evidence="2" id="KW-1185">Reference proteome</keyword>
<sequence>MGFGVNVFFLQRRLKRLASTGLPLWITELSLANKNENVTADWFEQVLTIYFAHPAVEGVIPGAILGSHGSQLGWSVGEWK</sequence>
<dbReference type="AlphaFoldDB" id="A0A9D4HQT2"/>